<dbReference type="GO" id="GO:0006606">
    <property type="term" value="P:protein import into nucleus"/>
    <property type="evidence" value="ECO:0007669"/>
    <property type="project" value="TreeGrafter"/>
</dbReference>
<dbReference type="InterPro" id="IPR037665">
    <property type="entry name" value="Nucleoporin_S59-like"/>
</dbReference>
<dbReference type="Pfam" id="PF12110">
    <property type="entry name" value="Nup96"/>
    <property type="match status" value="1"/>
</dbReference>
<evidence type="ECO:0000256" key="16">
    <source>
        <dbReference type="ARBA" id="ARBA00023136"/>
    </source>
</evidence>
<feature type="compositionally biased region" description="Basic and acidic residues" evidence="18">
    <location>
        <begin position="520"/>
        <end position="529"/>
    </location>
</feature>
<dbReference type="GO" id="GO:0006405">
    <property type="term" value="P:RNA export from nucleus"/>
    <property type="evidence" value="ECO:0007669"/>
    <property type="project" value="TreeGrafter"/>
</dbReference>
<feature type="region of interest" description="Disordered" evidence="18">
    <location>
        <begin position="605"/>
        <end position="654"/>
    </location>
</feature>
<evidence type="ECO:0000256" key="2">
    <source>
        <dbReference type="ARBA" id="ARBA00004620"/>
    </source>
</evidence>
<evidence type="ECO:0000256" key="17">
    <source>
        <dbReference type="ARBA" id="ARBA00023242"/>
    </source>
</evidence>
<dbReference type="Pfam" id="PF04096">
    <property type="entry name" value="Nucleoporin2"/>
    <property type="match status" value="1"/>
</dbReference>
<evidence type="ECO:0000256" key="15">
    <source>
        <dbReference type="ARBA" id="ARBA00023132"/>
    </source>
</evidence>
<evidence type="ECO:0000256" key="11">
    <source>
        <dbReference type="ARBA" id="ARBA00022816"/>
    </source>
</evidence>
<dbReference type="FunFam" id="1.10.10.2360:FF:000001">
    <property type="entry name" value="Nuclear pore complex protein Nup98-Nup96"/>
    <property type="match status" value="1"/>
</dbReference>
<feature type="compositionally biased region" description="Basic and acidic residues" evidence="18">
    <location>
        <begin position="705"/>
        <end position="714"/>
    </location>
</feature>
<evidence type="ECO:0000256" key="4">
    <source>
        <dbReference type="ARBA" id="ARBA00008926"/>
    </source>
</evidence>
<keyword evidence="17" id="KW-0539">Nucleus</keyword>
<dbReference type="GO" id="GO:0051028">
    <property type="term" value="P:mRNA transport"/>
    <property type="evidence" value="ECO:0007669"/>
    <property type="project" value="UniProtKB-KW"/>
</dbReference>
<evidence type="ECO:0000313" key="21">
    <source>
        <dbReference type="Proteomes" id="UP000694549"/>
    </source>
</evidence>
<feature type="region of interest" description="Disordered" evidence="18">
    <location>
        <begin position="510"/>
        <end position="530"/>
    </location>
</feature>
<evidence type="ECO:0000256" key="3">
    <source>
        <dbReference type="ARBA" id="ARBA00004642"/>
    </source>
</evidence>
<keyword evidence="6" id="KW-0813">Transport</keyword>
<dbReference type="InterPro" id="IPR007230">
    <property type="entry name" value="Nup98_auto-Pept-S59_dom"/>
</dbReference>
<dbReference type="Proteomes" id="UP000694549">
    <property type="component" value="Unplaced"/>
</dbReference>
<keyword evidence="21" id="KW-1185">Reference proteome</keyword>
<name>A0A8B9ZZ01_9AVES</name>
<reference evidence="20" key="1">
    <citation type="submission" date="2025-08" db="UniProtKB">
        <authorList>
            <consortium name="Ensembl"/>
        </authorList>
    </citation>
    <scope>IDENTIFICATION</scope>
</reference>
<protein>
    <recommendedName>
        <fullName evidence="5">Nuclear pore complex protein Nup98-Nup96</fullName>
    </recommendedName>
</protein>
<dbReference type="SUPFAM" id="SSF82215">
    <property type="entry name" value="C-terminal autoproteolytic domain of nucleoporin nup98"/>
    <property type="match status" value="1"/>
</dbReference>
<evidence type="ECO:0000256" key="7">
    <source>
        <dbReference type="ARBA" id="ARBA00022670"/>
    </source>
</evidence>
<keyword evidence="9" id="KW-0378">Hydrolase</keyword>
<evidence type="ECO:0000256" key="18">
    <source>
        <dbReference type="SAM" id="MobiDB-lite"/>
    </source>
</evidence>
<keyword evidence="12" id="KW-0720">Serine protease</keyword>
<evidence type="ECO:0000256" key="9">
    <source>
        <dbReference type="ARBA" id="ARBA00022801"/>
    </source>
</evidence>
<sequence>MFNKSFGTPFGGSTGFGTTSTFGQNAGFGTTSGGAFGTSAFGSNNNTGGLFGSTQTKPGGLFGSTTFNQPATSSTSTGFGFGTSTGTSNSLFGTTSTGGGLFSSQSNAFAQNKPAGFGNFGTSTSSGGLFGTTNTTSNPFGSTSGSLFGPTSFTAAPTGTTIKFNPPTGTDTMVKSGVSTNINTKHQCITAMKEYESKSLEELRLEDYQANRKGPTNPVGAGATAGLFGSSTATSSTATGLFGSSTTNTGFSYGQNKTAFGTSTTGFGTGTTGGLFGQQPQTTSLFNKPFGQATTTQNTGFSFGNTNTLGQPNTNTMGLFGATQPSQPGGLFGTAANTNAGTGFGTGTSLFGQTNTGFGVGGSTLFGSKPAGFGTTTTSAPSFGTTTGGGLFGNKPTLTLGTNTNTSNFGTYKKKWDSITLKYTAYTTYLAAEYPLGAGQTSLFGNTQPKLGGTLGTGAFGAPGFNTSTATLGFGAPQPAVALTDPNASAAQQAVLQQHLNSLTYSPFGDSPLFRNPMSDPKKKEERLKPTNPAAQKALTTPTHYKLTPRPATRVRPKALQSAGSAKSQLFDGLDDDEPSLSNGAFMPKKSIKKLVLKNLNNSSLFSPVNRENEDLASPSEYPENGDRFFLSVPSDENHRQDGEREEEEDQHEVTRFYTNPIAKPIPQTPENTVHKHQNNVDDTIVALNMRAALRNGLEGSSEDASFHDDSLQDEREEESETMHHVHPAGIVLTRAGYYTIPSMEELARFTNDRNECIVTDFTIGRKGYGSIYFEGEVNLTNLNLDDIVHIRRKEVIVYPDDERKPPIGEGLNRRAEVTLDGVWPTDKTSRCLIKSPERLAEMNYEGRLESVSRKQGARFKEYRPETGSWVFKVAHFSKYGLQDSDEEEEEHPLKVDTKKLKTTPVPPPGHLPPQQMALNGKPTPPSQTPEVEQLGRVVELDSDMADITQELPQESALEDNMMEEQEAVPASTHIASTLGINPHVLQIMKASLLADEDDLDLILDHYPGKQAIKMDTSQEICSPRLPISKAHGQKRCSVGGLLQSKFANLICQPPGTAVQDFKGLRTSGSSPSAALWSAASPLASAFTVPPSAPEVQVKTVGVRRQQGLVPLDKSITHRKGKLLMDMALFMGRSFRVGWGPNWTLVNCGDRLSRSSEVEDTQCESVEYGFLPAPVAPKLLSESSFKVHVEKVSLEQRKMDRDKQLYLIPLEIKLKHSTVHMDEQCPLLAPNPGVSVIHDYSDWVRKASEDPAVTETVVKHWCLTWTLCEAIWGNLKELDASLEEPSEYNLALERRRAFSRWLSETAAARIDEEVSLSRHDNHVEAVFSFLTGRRIGEACRLAQQSGKMLESCFISGMKWELLVSSEVSINVCSQLDWKRCMAVHLWYLLPPTASISQALAMYESAFQNTPESEKYACCPLPPYLEGSGCVIEEDDNAGRPLRDVCFHLLKLYSDRHYDLDHLLDPRSITSDPVDYRLSWHLWEVLRALNYTHLLKQGQGVLNASYAAQLESEGLWEWAVFILLHDIREKAVRELLHRHCVLSETPESWAKETFLTQRLCVPAEWIHEAKAVRARMEGDRHKEALFLFKAGHWNQCHKLVVRHLASDAIINENYKYLKGFLEDLSPPERSVLIQDWEVAGLVYLDYIRVIEMVDRIQQLDCSPYELERLHTKVTSLCNRIEQIECHNARDRLAQSDMAKRIANLLRVVLSLQHTPEPVSDSTPAVQRVPLRLLAPHIGRLPMPEDYALEELRSLTQSYLRELTVVTQ</sequence>
<keyword evidence="14" id="KW-0811">Translocation</keyword>
<evidence type="ECO:0000256" key="8">
    <source>
        <dbReference type="ARBA" id="ARBA00022737"/>
    </source>
</evidence>
<evidence type="ECO:0000256" key="6">
    <source>
        <dbReference type="ARBA" id="ARBA00022448"/>
    </source>
</evidence>
<dbReference type="GO" id="GO:0005654">
    <property type="term" value="C:nucleoplasm"/>
    <property type="evidence" value="ECO:0007669"/>
    <property type="project" value="UniProtKB-SubCell"/>
</dbReference>
<dbReference type="PANTHER" id="PTHR23198:SF6">
    <property type="entry name" value="NUCLEAR PORE COMPLEX PROTEIN NUP98-NUP96"/>
    <property type="match status" value="1"/>
</dbReference>
<dbReference type="GO" id="GO:0008139">
    <property type="term" value="F:nuclear localization sequence binding"/>
    <property type="evidence" value="ECO:0007669"/>
    <property type="project" value="TreeGrafter"/>
</dbReference>
<proteinExistence type="inferred from homology"/>
<evidence type="ECO:0000256" key="1">
    <source>
        <dbReference type="ARBA" id="ARBA00004567"/>
    </source>
</evidence>
<dbReference type="PANTHER" id="PTHR23198">
    <property type="entry name" value="NUCLEOPORIN"/>
    <property type="match status" value="1"/>
</dbReference>
<keyword evidence="10" id="KW-0068">Autocatalytic cleavage</keyword>
<evidence type="ECO:0000256" key="10">
    <source>
        <dbReference type="ARBA" id="ARBA00022813"/>
    </source>
</evidence>
<feature type="region of interest" description="Disordered" evidence="18">
    <location>
        <begin position="698"/>
        <end position="724"/>
    </location>
</feature>
<dbReference type="Pfam" id="PF21240">
    <property type="entry name" value="Nup98_GLEBS"/>
    <property type="match status" value="1"/>
</dbReference>
<keyword evidence="8" id="KW-0677">Repeat</keyword>
<comment type="similarity">
    <text evidence="4">Belongs to the nucleoporin GLFG family.</text>
</comment>
<dbReference type="InterPro" id="IPR036903">
    <property type="entry name" value="Nup98_auto-Pept-S59_dom_sf"/>
</dbReference>
<evidence type="ECO:0000256" key="12">
    <source>
        <dbReference type="ARBA" id="ARBA00022825"/>
    </source>
</evidence>
<evidence type="ECO:0000256" key="14">
    <source>
        <dbReference type="ARBA" id="ARBA00023010"/>
    </source>
</evidence>
<keyword evidence="11" id="KW-0509">mRNA transport</keyword>
<keyword evidence="16" id="KW-0472">Membrane</keyword>
<evidence type="ECO:0000256" key="13">
    <source>
        <dbReference type="ARBA" id="ARBA00022927"/>
    </source>
</evidence>
<feature type="domain" description="Peptidase S59" evidence="19">
    <location>
        <begin position="735"/>
        <end position="877"/>
    </location>
</feature>
<feature type="region of interest" description="Disordered" evidence="18">
    <location>
        <begin position="883"/>
        <end position="915"/>
    </location>
</feature>
<evidence type="ECO:0000313" key="20">
    <source>
        <dbReference type="Ensembl" id="ENSAZOP00000025170.1"/>
    </source>
</evidence>
<dbReference type="GO" id="GO:0044614">
    <property type="term" value="C:nuclear pore cytoplasmic filaments"/>
    <property type="evidence" value="ECO:0007669"/>
    <property type="project" value="TreeGrafter"/>
</dbReference>
<keyword evidence="15" id="KW-0906">Nuclear pore complex</keyword>
<dbReference type="GO" id="GO:0034398">
    <property type="term" value="P:telomere tethering at nuclear periphery"/>
    <property type="evidence" value="ECO:0007669"/>
    <property type="project" value="TreeGrafter"/>
</dbReference>
<dbReference type="Ensembl" id="ENSAZOT00000027003.1">
    <property type="protein sequence ID" value="ENSAZOP00000025170.1"/>
    <property type="gene ID" value="ENSAZOG00000016164.1"/>
</dbReference>
<evidence type="ECO:0000256" key="5">
    <source>
        <dbReference type="ARBA" id="ARBA00013472"/>
    </source>
</evidence>
<dbReference type="PROSITE" id="PS51434">
    <property type="entry name" value="NUP_C"/>
    <property type="match status" value="1"/>
</dbReference>
<dbReference type="GO" id="GO:0017056">
    <property type="term" value="F:structural constituent of nuclear pore"/>
    <property type="evidence" value="ECO:0007669"/>
    <property type="project" value="InterPro"/>
</dbReference>
<dbReference type="FunFam" id="3.30.1610.10:FF:000001">
    <property type="entry name" value="Nuclear pore complex protein Nup98-Nup96"/>
    <property type="match status" value="1"/>
</dbReference>
<dbReference type="GO" id="GO:0031965">
    <property type="term" value="C:nuclear membrane"/>
    <property type="evidence" value="ECO:0007669"/>
    <property type="project" value="UniProtKB-SubCell"/>
</dbReference>
<comment type="subcellular location">
    <subcellularLocation>
        <location evidence="2">Nucleus membrane</location>
        <topology evidence="2">Peripheral membrane protein</topology>
        <orientation evidence="2">Nucleoplasmic side</orientation>
    </subcellularLocation>
    <subcellularLocation>
        <location evidence="1">Nucleus</location>
        <location evidence="1">Nuclear pore complex</location>
    </subcellularLocation>
    <subcellularLocation>
        <location evidence="3">Nucleus</location>
        <location evidence="3">Nucleoplasm</location>
    </subcellularLocation>
</comment>
<reference evidence="20" key="2">
    <citation type="submission" date="2025-09" db="UniProtKB">
        <authorList>
            <consortium name="Ensembl"/>
        </authorList>
    </citation>
    <scope>IDENTIFICATION</scope>
</reference>
<accession>A0A8B9ZZ01</accession>
<dbReference type="InterPro" id="IPR021967">
    <property type="entry name" value="Nup98_C"/>
</dbReference>
<dbReference type="GO" id="GO:0003723">
    <property type="term" value="F:RNA binding"/>
    <property type="evidence" value="ECO:0007669"/>
    <property type="project" value="TreeGrafter"/>
</dbReference>
<dbReference type="GO" id="GO:0008236">
    <property type="term" value="F:serine-type peptidase activity"/>
    <property type="evidence" value="ECO:0007669"/>
    <property type="project" value="UniProtKB-KW"/>
</dbReference>
<dbReference type="Gene3D" id="1.10.10.2360">
    <property type="match status" value="1"/>
</dbReference>
<organism evidence="20 21">
    <name type="scientific">Anas zonorhyncha</name>
    <name type="common">Eastern spot-billed duck</name>
    <dbReference type="NCBI Taxonomy" id="75864"/>
    <lineage>
        <taxon>Eukaryota</taxon>
        <taxon>Metazoa</taxon>
        <taxon>Chordata</taxon>
        <taxon>Craniata</taxon>
        <taxon>Vertebrata</taxon>
        <taxon>Euteleostomi</taxon>
        <taxon>Archelosauria</taxon>
        <taxon>Archosauria</taxon>
        <taxon>Dinosauria</taxon>
        <taxon>Saurischia</taxon>
        <taxon>Theropoda</taxon>
        <taxon>Coelurosauria</taxon>
        <taxon>Aves</taxon>
        <taxon>Neognathae</taxon>
        <taxon>Galloanserae</taxon>
        <taxon>Anseriformes</taxon>
        <taxon>Anatidae</taxon>
        <taxon>Anatinae</taxon>
        <taxon>Anas</taxon>
    </lineage>
</organism>
<keyword evidence="13" id="KW-0653">Protein transport</keyword>
<dbReference type="GO" id="GO:0000973">
    <property type="term" value="P:post-transcriptional tethering of RNA polymerase II gene DNA at nuclear periphery"/>
    <property type="evidence" value="ECO:0007669"/>
    <property type="project" value="TreeGrafter"/>
</dbReference>
<dbReference type="Gene3D" id="3.30.1610.10">
    <property type="entry name" value="Peptidase S59, nucleoporin"/>
    <property type="match status" value="1"/>
</dbReference>
<keyword evidence="7" id="KW-0645">Protease</keyword>
<evidence type="ECO:0000259" key="19">
    <source>
        <dbReference type="PROSITE" id="PS51434"/>
    </source>
</evidence>
<dbReference type="Pfam" id="PF13634">
    <property type="entry name" value="Nucleoporin_FG"/>
    <property type="match status" value="3"/>
</dbReference>
<dbReference type="GO" id="GO:0006508">
    <property type="term" value="P:proteolysis"/>
    <property type="evidence" value="ECO:0007669"/>
    <property type="project" value="UniProtKB-KW"/>
</dbReference>
<dbReference type="InterPro" id="IPR025574">
    <property type="entry name" value="Nucleoporin_FG_rpt"/>
</dbReference>